<reference evidence="2 3" key="1">
    <citation type="submission" date="2016-01" db="EMBL/GenBank/DDBJ databases">
        <title>Mycobacterium immunogenum strain CD11_6 genome sequencing and assembly.</title>
        <authorList>
            <person name="Kaur G."/>
            <person name="Nair G.R."/>
            <person name="Mayilraj S."/>
        </authorList>
    </citation>
    <scope>NUCLEOTIDE SEQUENCE [LARGE SCALE GENOMIC DNA]</scope>
    <source>
        <strain evidence="2 3">CD11-6</strain>
    </source>
</reference>
<dbReference type="InterPro" id="IPR051604">
    <property type="entry name" value="Ergot_Alk_Oxidoreductase"/>
</dbReference>
<dbReference type="InterPro" id="IPR036291">
    <property type="entry name" value="NAD(P)-bd_dom_sf"/>
</dbReference>
<evidence type="ECO:0000259" key="1">
    <source>
        <dbReference type="Pfam" id="PF13460"/>
    </source>
</evidence>
<dbReference type="InterPro" id="IPR016040">
    <property type="entry name" value="NAD(P)-bd_dom"/>
</dbReference>
<dbReference type="PANTHER" id="PTHR43162">
    <property type="match status" value="1"/>
</dbReference>
<dbReference type="PANTHER" id="PTHR43162:SF1">
    <property type="entry name" value="PRESTALK A DIFFERENTIATION PROTEIN A"/>
    <property type="match status" value="1"/>
</dbReference>
<proteinExistence type="predicted"/>
<dbReference type="SUPFAM" id="SSF51735">
    <property type="entry name" value="NAD(P)-binding Rossmann-fold domains"/>
    <property type="match status" value="1"/>
</dbReference>
<feature type="domain" description="NAD(P)-binding" evidence="1">
    <location>
        <begin position="7"/>
        <end position="134"/>
    </location>
</feature>
<dbReference type="Proteomes" id="UP000186919">
    <property type="component" value="Unassembled WGS sequence"/>
</dbReference>
<accession>A0A179V365</accession>
<dbReference type="AlphaFoldDB" id="A0A179V365"/>
<protein>
    <submittedName>
        <fullName evidence="2">Nucleoside-diphosphate sugar epimerase</fullName>
    </submittedName>
</protein>
<dbReference type="RefSeq" id="WP_064633316.1">
    <property type="nucleotide sequence ID" value="NZ_LQYE01000032.1"/>
</dbReference>
<comment type="caution">
    <text evidence="2">The sequence shown here is derived from an EMBL/GenBank/DDBJ whole genome shotgun (WGS) entry which is preliminary data.</text>
</comment>
<dbReference type="Gene3D" id="3.90.25.10">
    <property type="entry name" value="UDP-galactose 4-epimerase, domain 1"/>
    <property type="match status" value="1"/>
</dbReference>
<organism evidence="2 3">
    <name type="scientific">Mycobacteroides immunogenum</name>
    <dbReference type="NCBI Taxonomy" id="83262"/>
    <lineage>
        <taxon>Bacteria</taxon>
        <taxon>Bacillati</taxon>
        <taxon>Actinomycetota</taxon>
        <taxon>Actinomycetes</taxon>
        <taxon>Mycobacteriales</taxon>
        <taxon>Mycobacteriaceae</taxon>
        <taxon>Mycobacteroides</taxon>
    </lineage>
</organism>
<evidence type="ECO:0000313" key="3">
    <source>
        <dbReference type="Proteomes" id="UP000186919"/>
    </source>
</evidence>
<dbReference type="Pfam" id="PF13460">
    <property type="entry name" value="NAD_binding_10"/>
    <property type="match status" value="1"/>
</dbReference>
<sequence>MTILVTGATGNVGRPLVDLLAVAGADVRAVTRRPQHAGFAPQVQAVESARAGLSGATAVFLNSRALGKDLHDFVNQAVREGVKRLVALSAINCEDDFSVQPSRFRGDRNREVEQYAADSGLEWVSLRPTVFTSNFLGMWAGQLAAGDVVRGPYAAASAAPISDRDISAVAAHALLTDDLIGQRVALTGPQAFTNAGLLEVLGSVLRRPLRYLQVSDDLVRQRFAGLGFPAAFADAYLAMQAATITQAAIVTHEVNRILGRPAETFAAWANRFRDEFAPVEFAARQV</sequence>
<name>A0A179V365_9MYCO</name>
<gene>
    <name evidence="2" type="ORF">AWB85_16790</name>
</gene>
<dbReference type="EMBL" id="LQYE01000032">
    <property type="protein sequence ID" value="OAT66388.1"/>
    <property type="molecule type" value="Genomic_DNA"/>
</dbReference>
<evidence type="ECO:0000313" key="2">
    <source>
        <dbReference type="EMBL" id="OAT66388.1"/>
    </source>
</evidence>
<dbReference type="Gene3D" id="3.40.50.720">
    <property type="entry name" value="NAD(P)-binding Rossmann-like Domain"/>
    <property type="match status" value="1"/>
</dbReference>